<feature type="region of interest" description="Disordered" evidence="1">
    <location>
        <begin position="771"/>
        <end position="815"/>
    </location>
</feature>
<feature type="region of interest" description="Disordered" evidence="1">
    <location>
        <begin position="371"/>
        <end position="396"/>
    </location>
</feature>
<feature type="domain" description="Phosphatidate phosphatase APP1 catalytic" evidence="2">
    <location>
        <begin position="553"/>
        <end position="631"/>
    </location>
</feature>
<evidence type="ECO:0000313" key="4">
    <source>
        <dbReference type="Proteomes" id="UP000518752"/>
    </source>
</evidence>
<protein>
    <recommendedName>
        <fullName evidence="2">Phosphatidate phosphatase APP1 catalytic domain-containing protein</fullName>
    </recommendedName>
</protein>
<comment type="caution">
    <text evidence="3">The sequence shown here is derived from an EMBL/GenBank/DDBJ whole genome shotgun (WGS) entry which is preliminary data.</text>
</comment>
<feature type="compositionally biased region" description="Polar residues" evidence="1">
    <location>
        <begin position="266"/>
        <end position="283"/>
    </location>
</feature>
<dbReference type="EMBL" id="JAACJN010000042">
    <property type="protein sequence ID" value="KAF5384613.1"/>
    <property type="molecule type" value="Genomic_DNA"/>
</dbReference>
<organism evidence="3 4">
    <name type="scientific">Collybiopsis confluens</name>
    <dbReference type="NCBI Taxonomy" id="2823264"/>
    <lineage>
        <taxon>Eukaryota</taxon>
        <taxon>Fungi</taxon>
        <taxon>Dikarya</taxon>
        <taxon>Basidiomycota</taxon>
        <taxon>Agaricomycotina</taxon>
        <taxon>Agaricomycetes</taxon>
        <taxon>Agaricomycetidae</taxon>
        <taxon>Agaricales</taxon>
        <taxon>Marasmiineae</taxon>
        <taxon>Omphalotaceae</taxon>
        <taxon>Collybiopsis</taxon>
    </lineage>
</organism>
<feature type="compositionally biased region" description="Low complexity" evidence="1">
    <location>
        <begin position="232"/>
        <end position="258"/>
    </location>
</feature>
<feature type="compositionally biased region" description="Polar residues" evidence="1">
    <location>
        <begin position="720"/>
        <end position="734"/>
    </location>
</feature>
<dbReference type="InterPro" id="IPR052935">
    <property type="entry name" value="Mg2+_PAP"/>
</dbReference>
<dbReference type="OrthoDB" id="2117591at2759"/>
<dbReference type="Pfam" id="PF09949">
    <property type="entry name" value="APP1_cat"/>
    <property type="match status" value="2"/>
</dbReference>
<dbReference type="GO" id="GO:0008195">
    <property type="term" value="F:phosphatidate phosphatase activity"/>
    <property type="evidence" value="ECO:0007669"/>
    <property type="project" value="InterPro"/>
</dbReference>
<dbReference type="AlphaFoldDB" id="A0A8H5HJR0"/>
<feature type="compositionally biased region" description="Gly residues" evidence="1">
    <location>
        <begin position="776"/>
        <end position="788"/>
    </location>
</feature>
<evidence type="ECO:0000313" key="3">
    <source>
        <dbReference type="EMBL" id="KAF5384613.1"/>
    </source>
</evidence>
<feature type="compositionally biased region" description="Low complexity" evidence="1">
    <location>
        <begin position="742"/>
        <end position="752"/>
    </location>
</feature>
<gene>
    <name evidence="3" type="ORF">D9757_007490</name>
</gene>
<accession>A0A8H5HJR0</accession>
<dbReference type="PANTHER" id="PTHR28208:SF3">
    <property type="entry name" value="PHOSPHATIDATE PHOSPHATASE APP1"/>
    <property type="match status" value="1"/>
</dbReference>
<dbReference type="Proteomes" id="UP000518752">
    <property type="component" value="Unassembled WGS sequence"/>
</dbReference>
<dbReference type="PANTHER" id="PTHR28208">
    <property type="entry name" value="PHOSPHATIDATE PHOSPHATASE APP1"/>
    <property type="match status" value="1"/>
</dbReference>
<feature type="compositionally biased region" description="Low complexity" evidence="1">
    <location>
        <begin position="700"/>
        <end position="714"/>
    </location>
</feature>
<keyword evidence="4" id="KW-1185">Reference proteome</keyword>
<evidence type="ECO:0000259" key="2">
    <source>
        <dbReference type="Pfam" id="PF09949"/>
    </source>
</evidence>
<dbReference type="InterPro" id="IPR019236">
    <property type="entry name" value="APP1_cat"/>
</dbReference>
<sequence>MSSSSWHSKLNSLKTYVAQQTPPELRERAGDWKVRAEEKAGSFKGWAEQRYFARRGNGGMNEKGTTSRSIGNGDEEKLWIFPGWVTTRPAKGHLRNEYEWTDSEIEVHVSGFVSKLPSSLPTNGASASTSAAISAQPRSTKAFIRLAKSFAGLPKLDPVSEPIIGEFESTARAPPTPLSRSTENLLLNSRIHLPPKPGDISDDYSYQDYAEEDELDEEALERIEREFERLEAASASSHSQSNTSSNSNSRSSTSSSYSFGIEEPSSRVNPSWSPSTGRISNVSDRSRLHKLHKNLEQRLHPFWGSALPERVVRVSVYMDGSEDHSLSSPKLALTSADGSFESQFTIDTLTLKPGHIRVLVELLPKHCLPSSVSNSFPPTSNSTRTSPARSHPQPQRPLSVSLLSSAIVPTISSWLSVPLPLQSSSTIHGSQSAGTQLRLISDIDDTIKHTNVTGGSRTAFYNVFVRDLEEVVIAGMPEWYQHLERKGVKFSYVSNAPLQLLPVIRDFLEIANLPKGSLKLRSYTSKFLLSGLFSGISSWTSPFANLTGAAQAPPDPIVTADPAATEKSAGDPTNKKSDWATRKRSGVQEMLDAFCESKFILVGDSGEADLEVYTELARERPEQIEAIFIRDVGVDDGVEPLDDPTGSHFRDFASRSEFLTSREPGFAEKKVEGDAVSFKSAPPNLELAFDKLIAPHPPFASAAASHPNSPSASSARERSNPSSINTAYNTYASKRTSKASERSSAGSSKSASVPTGWSVASSDYFFTATTSASGSNIGGNNGGSGRNNGTGPRYTIEPEPLSMPAPSPSSTNYPSSATRMMPVTPMTPVTPRTPWTTHANSSLSSLNSIKSTTSASISNLGSTLGARLNLNKTSGGEGEYDRLQRLQRQEPVKQQRMEERVQVVRERKRAVLQARVHAARALVPRRTALRVFRDPRECYDDCARIGV</sequence>
<evidence type="ECO:0000256" key="1">
    <source>
        <dbReference type="SAM" id="MobiDB-lite"/>
    </source>
</evidence>
<feature type="region of interest" description="Disordered" evidence="1">
    <location>
        <begin position="230"/>
        <end position="285"/>
    </location>
</feature>
<feature type="domain" description="Phosphatidate phosphatase APP1 catalytic" evidence="2">
    <location>
        <begin position="438"/>
        <end position="526"/>
    </location>
</feature>
<dbReference type="GO" id="GO:0030479">
    <property type="term" value="C:actin cortical patch"/>
    <property type="evidence" value="ECO:0007669"/>
    <property type="project" value="TreeGrafter"/>
</dbReference>
<proteinExistence type="predicted"/>
<name>A0A8H5HJR0_9AGAR</name>
<feature type="region of interest" description="Disordered" evidence="1">
    <location>
        <begin position="554"/>
        <end position="581"/>
    </location>
</feature>
<reference evidence="3 4" key="1">
    <citation type="journal article" date="2020" name="ISME J.">
        <title>Uncovering the hidden diversity of litter-decomposition mechanisms in mushroom-forming fungi.</title>
        <authorList>
            <person name="Floudas D."/>
            <person name="Bentzer J."/>
            <person name="Ahren D."/>
            <person name="Johansson T."/>
            <person name="Persson P."/>
            <person name="Tunlid A."/>
        </authorList>
    </citation>
    <scope>NUCLEOTIDE SEQUENCE [LARGE SCALE GENOMIC DNA]</scope>
    <source>
        <strain evidence="3 4">CBS 406.79</strain>
    </source>
</reference>
<feature type="region of interest" description="Disordered" evidence="1">
    <location>
        <begin position="700"/>
        <end position="755"/>
    </location>
</feature>